<feature type="non-terminal residue" evidence="1">
    <location>
        <position position="126"/>
    </location>
</feature>
<organism evidence="1 2">
    <name type="scientific">Porites evermanni</name>
    <dbReference type="NCBI Taxonomy" id="104178"/>
    <lineage>
        <taxon>Eukaryota</taxon>
        <taxon>Metazoa</taxon>
        <taxon>Cnidaria</taxon>
        <taxon>Anthozoa</taxon>
        <taxon>Hexacorallia</taxon>
        <taxon>Scleractinia</taxon>
        <taxon>Fungiina</taxon>
        <taxon>Poritidae</taxon>
        <taxon>Porites</taxon>
    </lineage>
</organism>
<evidence type="ECO:0000313" key="2">
    <source>
        <dbReference type="Proteomes" id="UP001159427"/>
    </source>
</evidence>
<sequence length="126" mass="14658">MSRIDYCNSLLVGVPSTQLSKLQRLQNAAARLVGNVAKYDHITPTLVNLHWLPVTYRVKCIYDNAPEYFKDLIKVKSSTRYNLRSDREMLLEDYSTRSKKTLGDRTFKVAAPRIWNILPKDIRKQD</sequence>
<dbReference type="Proteomes" id="UP001159427">
    <property type="component" value="Unassembled WGS sequence"/>
</dbReference>
<dbReference type="EMBL" id="CALNXI010000935">
    <property type="protein sequence ID" value="CAH3147675.1"/>
    <property type="molecule type" value="Genomic_DNA"/>
</dbReference>
<name>A0ABN8PQX0_9CNID</name>
<keyword evidence="2" id="KW-1185">Reference proteome</keyword>
<reference evidence="1 2" key="1">
    <citation type="submission" date="2022-05" db="EMBL/GenBank/DDBJ databases">
        <authorList>
            <consortium name="Genoscope - CEA"/>
            <person name="William W."/>
        </authorList>
    </citation>
    <scope>NUCLEOTIDE SEQUENCE [LARGE SCALE GENOMIC DNA]</scope>
</reference>
<evidence type="ECO:0000313" key="1">
    <source>
        <dbReference type="EMBL" id="CAH3147675.1"/>
    </source>
</evidence>
<accession>A0ABN8PQX0</accession>
<comment type="caution">
    <text evidence="1">The sequence shown here is derived from an EMBL/GenBank/DDBJ whole genome shotgun (WGS) entry which is preliminary data.</text>
</comment>
<gene>
    <name evidence="1" type="ORF">PEVE_00044331</name>
</gene>
<proteinExistence type="predicted"/>
<protein>
    <submittedName>
        <fullName evidence="1">Uncharacterized protein</fullName>
    </submittedName>
</protein>